<dbReference type="SMART" id="SM00184">
    <property type="entry name" value="RING"/>
    <property type="match status" value="1"/>
</dbReference>
<keyword evidence="13 16" id="KW-0576">Peroxisome</keyword>
<evidence type="ECO:0000256" key="9">
    <source>
        <dbReference type="ARBA" id="ARBA00022833"/>
    </source>
</evidence>
<evidence type="ECO:0000256" key="14">
    <source>
        <dbReference type="ARBA" id="ARBA00029692"/>
    </source>
</evidence>
<organism evidence="21 22">
    <name type="scientific">Wickerhamomyces anomalus (strain ATCC 58044 / CBS 1984 / NCYC 433 / NRRL Y-366-8)</name>
    <name type="common">Yeast</name>
    <name type="synonym">Hansenula anomala</name>
    <dbReference type="NCBI Taxonomy" id="683960"/>
    <lineage>
        <taxon>Eukaryota</taxon>
        <taxon>Fungi</taxon>
        <taxon>Dikarya</taxon>
        <taxon>Ascomycota</taxon>
        <taxon>Saccharomycotina</taxon>
        <taxon>Saccharomycetes</taxon>
        <taxon>Phaffomycetales</taxon>
        <taxon>Wickerhamomycetaceae</taxon>
        <taxon>Wickerhamomyces</taxon>
    </lineage>
</organism>
<protein>
    <recommendedName>
        <fullName evidence="4 16">Peroxisome assembly protein 12</fullName>
    </recommendedName>
    <alternativeName>
        <fullName evidence="14 16">Peroxin-12</fullName>
    </alternativeName>
</protein>
<comment type="subcellular location">
    <subcellularLocation>
        <location evidence="1">Peroxisome membrane</location>
        <topology evidence="1">Multi-pass membrane protein</topology>
    </subcellularLocation>
</comment>
<evidence type="ECO:0000256" key="11">
    <source>
        <dbReference type="ARBA" id="ARBA00022989"/>
    </source>
</evidence>
<evidence type="ECO:0000256" key="13">
    <source>
        <dbReference type="ARBA" id="ARBA00023140"/>
    </source>
</evidence>
<dbReference type="GO" id="GO:0016562">
    <property type="term" value="P:protein import into peroxisome matrix, receptor recycling"/>
    <property type="evidence" value="ECO:0007669"/>
    <property type="project" value="UniProtKB-ARBA"/>
</dbReference>
<name>A0A1E3P8J5_WICAA</name>
<comment type="subunit">
    <text evidence="15">Component of the PEX2-PEX10-PEX12 retrotranslocation channel, composed of PEX2, PEX10 and PEX12.</text>
</comment>
<dbReference type="SUPFAM" id="SSF57850">
    <property type="entry name" value="RING/U-box"/>
    <property type="match status" value="1"/>
</dbReference>
<keyword evidence="9" id="KW-0862">Zinc</keyword>
<dbReference type="InterPro" id="IPR017375">
    <property type="entry name" value="PEX12"/>
</dbReference>
<evidence type="ECO:0000256" key="1">
    <source>
        <dbReference type="ARBA" id="ARBA00004585"/>
    </source>
</evidence>
<accession>A0A1E3P8J5</accession>
<dbReference type="STRING" id="683960.A0A1E3P8J5"/>
<sequence length="386" mass="44932">MDYYSSLDSRSLDSTPTIFEIISSNELEQLLSPSLRYIIVHYAQKYPNLLLKFAMKFDELNLVFRGLVEYHYLSKWNSSFTENFYGLKRQTLNKINIKDKNHKIFEMIETKKRLSNWQIYASLINLVGGAYVNEKLDVIYEKLYGKVLLKTLKPTTLTNKLKYYYVKVYPYLLSIIKLLNVVFQILYLSGRTKSPSFIDYLLKIEYARLSQFDYDLHDKKSSTTTKPETSSTSTRTRPPSFGQHLNRMLSVYYKPLKSLMMKLSTTVFPLAIFLLKFLEWWNSSEFASKISKNQQNLIDKDIPPPNSSKIPITKTDICPICSNQITNPAVIETGHVFCYPCIMRYLMESDPVKGGRCPITGRRLIGCRYSNAAKEWKVDGVRRLMI</sequence>
<dbReference type="PIRSF" id="PIRSF038074">
    <property type="entry name" value="Peroxisome_assembly_p12"/>
    <property type="match status" value="1"/>
</dbReference>
<evidence type="ECO:0000256" key="12">
    <source>
        <dbReference type="ARBA" id="ARBA00023136"/>
    </source>
</evidence>
<dbReference type="AlphaFoldDB" id="A0A1E3P8J5"/>
<feature type="region of interest" description="Disordered" evidence="18">
    <location>
        <begin position="219"/>
        <end position="241"/>
    </location>
</feature>
<keyword evidence="8 17" id="KW-0863">Zinc-finger</keyword>
<dbReference type="InterPro" id="IPR013083">
    <property type="entry name" value="Znf_RING/FYVE/PHD"/>
</dbReference>
<dbReference type="Gene3D" id="3.30.40.10">
    <property type="entry name" value="Zinc/RING finger domain, C3HC4 (zinc finger)"/>
    <property type="match status" value="1"/>
</dbReference>
<feature type="transmembrane region" description="Helical" evidence="19">
    <location>
        <begin position="168"/>
        <end position="187"/>
    </location>
</feature>
<evidence type="ECO:0000313" key="21">
    <source>
        <dbReference type="EMBL" id="ODQ61630.1"/>
    </source>
</evidence>
<evidence type="ECO:0000256" key="16">
    <source>
        <dbReference type="PIRNR" id="PIRNR038074"/>
    </source>
</evidence>
<dbReference type="InterPro" id="IPR001841">
    <property type="entry name" value="Znf_RING"/>
</dbReference>
<dbReference type="PROSITE" id="PS50089">
    <property type="entry name" value="ZF_RING_2"/>
    <property type="match status" value="1"/>
</dbReference>
<keyword evidence="6 19" id="KW-0812">Transmembrane</keyword>
<keyword evidence="5" id="KW-0813">Transport</keyword>
<reference evidence="21 22" key="1">
    <citation type="journal article" date="2016" name="Proc. Natl. Acad. Sci. U.S.A.">
        <title>Comparative genomics of biotechnologically important yeasts.</title>
        <authorList>
            <person name="Riley R."/>
            <person name="Haridas S."/>
            <person name="Wolfe K.H."/>
            <person name="Lopes M.R."/>
            <person name="Hittinger C.T."/>
            <person name="Goeker M."/>
            <person name="Salamov A.A."/>
            <person name="Wisecaver J.H."/>
            <person name="Long T.M."/>
            <person name="Calvey C.H."/>
            <person name="Aerts A.L."/>
            <person name="Barry K.W."/>
            <person name="Choi C."/>
            <person name="Clum A."/>
            <person name="Coughlan A.Y."/>
            <person name="Deshpande S."/>
            <person name="Douglass A.P."/>
            <person name="Hanson S.J."/>
            <person name="Klenk H.-P."/>
            <person name="LaButti K.M."/>
            <person name="Lapidus A."/>
            <person name="Lindquist E.A."/>
            <person name="Lipzen A.M."/>
            <person name="Meier-Kolthoff J.P."/>
            <person name="Ohm R.A."/>
            <person name="Otillar R.P."/>
            <person name="Pangilinan J.L."/>
            <person name="Peng Y."/>
            <person name="Rokas A."/>
            <person name="Rosa C.A."/>
            <person name="Scheuner C."/>
            <person name="Sibirny A.A."/>
            <person name="Slot J.C."/>
            <person name="Stielow J.B."/>
            <person name="Sun H."/>
            <person name="Kurtzman C.P."/>
            <person name="Blackwell M."/>
            <person name="Grigoriev I.V."/>
            <person name="Jeffries T.W."/>
        </authorList>
    </citation>
    <scope>NUCLEOTIDE SEQUENCE [LARGE SCALE GENOMIC DNA]</scope>
    <source>
        <strain evidence="22">ATCC 58044 / CBS 1984 / NCYC 433 / NRRL Y-366-8</strain>
    </source>
</reference>
<dbReference type="EMBL" id="KV454208">
    <property type="protein sequence ID" value="ODQ61630.1"/>
    <property type="molecule type" value="Genomic_DNA"/>
</dbReference>
<evidence type="ECO:0000256" key="10">
    <source>
        <dbReference type="ARBA" id="ARBA00022927"/>
    </source>
</evidence>
<dbReference type="GO" id="GO:0005778">
    <property type="term" value="C:peroxisomal membrane"/>
    <property type="evidence" value="ECO:0007669"/>
    <property type="project" value="UniProtKB-SubCell"/>
</dbReference>
<comment type="similarity">
    <text evidence="3 16">Belongs to the pex2/pex10/pex12 family.</text>
</comment>
<dbReference type="GO" id="GO:0006513">
    <property type="term" value="P:protein monoubiquitination"/>
    <property type="evidence" value="ECO:0007669"/>
    <property type="project" value="TreeGrafter"/>
</dbReference>
<keyword evidence="10" id="KW-0653">Protein transport</keyword>
<dbReference type="Proteomes" id="UP000094112">
    <property type="component" value="Unassembled WGS sequence"/>
</dbReference>
<feature type="domain" description="RING-type" evidence="20">
    <location>
        <begin position="318"/>
        <end position="359"/>
    </location>
</feature>
<evidence type="ECO:0000256" key="5">
    <source>
        <dbReference type="ARBA" id="ARBA00022448"/>
    </source>
</evidence>
<comment type="function">
    <text evidence="16">Component of a retrotranslocation channel required for peroxisome organization by mediating export of the PEX5 receptor from peroxisomes to the cytosol, thereby promoting PEX5 recycling.</text>
</comment>
<dbReference type="GO" id="GO:1990429">
    <property type="term" value="C:peroxisomal importomer complex"/>
    <property type="evidence" value="ECO:0007669"/>
    <property type="project" value="TreeGrafter"/>
</dbReference>
<proteinExistence type="inferred from homology"/>
<evidence type="ECO:0000256" key="4">
    <source>
        <dbReference type="ARBA" id="ARBA00018980"/>
    </source>
</evidence>
<evidence type="ECO:0000259" key="20">
    <source>
        <dbReference type="PROSITE" id="PS50089"/>
    </source>
</evidence>
<evidence type="ECO:0000256" key="17">
    <source>
        <dbReference type="PROSITE-ProRule" id="PRU00175"/>
    </source>
</evidence>
<evidence type="ECO:0000256" key="15">
    <source>
        <dbReference type="ARBA" id="ARBA00034505"/>
    </source>
</evidence>
<evidence type="ECO:0000256" key="18">
    <source>
        <dbReference type="SAM" id="MobiDB-lite"/>
    </source>
</evidence>
<evidence type="ECO:0000256" key="6">
    <source>
        <dbReference type="ARBA" id="ARBA00022692"/>
    </source>
</evidence>
<dbReference type="GO" id="GO:0008270">
    <property type="term" value="F:zinc ion binding"/>
    <property type="evidence" value="ECO:0007669"/>
    <property type="project" value="UniProtKB-KW"/>
</dbReference>
<dbReference type="Pfam" id="PF04757">
    <property type="entry name" value="Pex2_Pex12"/>
    <property type="match status" value="1"/>
</dbReference>
<dbReference type="Pfam" id="PF13923">
    <property type="entry name" value="zf-C3HC4_2"/>
    <property type="match status" value="1"/>
</dbReference>
<dbReference type="RefSeq" id="XP_019040837.1">
    <property type="nucleotide sequence ID" value="XM_019181365.1"/>
</dbReference>
<dbReference type="OrthoDB" id="107372at2759"/>
<evidence type="ECO:0000256" key="19">
    <source>
        <dbReference type="SAM" id="Phobius"/>
    </source>
</evidence>
<dbReference type="GeneID" id="30198611"/>
<feature type="compositionally biased region" description="Low complexity" evidence="18">
    <location>
        <begin position="222"/>
        <end position="240"/>
    </location>
</feature>
<evidence type="ECO:0000256" key="3">
    <source>
        <dbReference type="ARBA" id="ARBA00008704"/>
    </source>
</evidence>
<dbReference type="PANTHER" id="PTHR12888:SF0">
    <property type="entry name" value="PEROXISOME ASSEMBLY PROTEIN 12"/>
    <property type="match status" value="1"/>
</dbReference>
<comment type="pathway">
    <text evidence="2">Protein modification; protein ubiquitination.</text>
</comment>
<gene>
    <name evidence="21" type="ORF">WICANDRAFT_27360</name>
</gene>
<keyword evidence="7" id="KW-0479">Metal-binding</keyword>
<evidence type="ECO:0000256" key="2">
    <source>
        <dbReference type="ARBA" id="ARBA00004906"/>
    </source>
</evidence>
<keyword evidence="11 19" id="KW-1133">Transmembrane helix</keyword>
<evidence type="ECO:0000256" key="8">
    <source>
        <dbReference type="ARBA" id="ARBA00022771"/>
    </source>
</evidence>
<keyword evidence="12 16" id="KW-0472">Membrane</keyword>
<dbReference type="PANTHER" id="PTHR12888">
    <property type="entry name" value="PEROXISOME ASSEMBLY PROTEIN 12 PEROXIN-12"/>
    <property type="match status" value="1"/>
</dbReference>
<dbReference type="GO" id="GO:0004842">
    <property type="term" value="F:ubiquitin-protein transferase activity"/>
    <property type="evidence" value="ECO:0007669"/>
    <property type="project" value="TreeGrafter"/>
</dbReference>
<evidence type="ECO:0000256" key="7">
    <source>
        <dbReference type="ARBA" id="ARBA00022723"/>
    </source>
</evidence>
<evidence type="ECO:0000313" key="22">
    <source>
        <dbReference type="Proteomes" id="UP000094112"/>
    </source>
</evidence>
<keyword evidence="22" id="KW-1185">Reference proteome</keyword>
<dbReference type="InterPro" id="IPR006845">
    <property type="entry name" value="Pex_N"/>
</dbReference>